<dbReference type="CDD" id="cd03801">
    <property type="entry name" value="GT4_PimA-like"/>
    <property type="match status" value="1"/>
</dbReference>
<dbReference type="Pfam" id="PF00534">
    <property type="entry name" value="Glycos_transf_1"/>
    <property type="match status" value="1"/>
</dbReference>
<dbReference type="Proteomes" id="UP000054284">
    <property type="component" value="Unassembled WGS sequence"/>
</dbReference>
<reference evidence="3 4" key="1">
    <citation type="journal article" date="2014" name="Genome Announc.">
        <title>Draft Genome Sequence of the Sulfolobales Archaeon AZ1, Obtained through Metagenomic Analysis of a Mexican Hot Spring.</title>
        <authorList>
            <person name="Servin-Garciduenas L.E."/>
            <person name="Martinez-Romero E."/>
        </authorList>
    </citation>
    <scope>NUCLEOTIDE SEQUENCE [LARGE SCALE GENOMIC DNA]</scope>
    <source>
        <strain evidence="3">AZ1-illumnia</strain>
    </source>
</reference>
<dbReference type="Gene3D" id="3.40.50.2000">
    <property type="entry name" value="Glycogen Phosphorylase B"/>
    <property type="match status" value="2"/>
</dbReference>
<accession>W7KJH9</accession>
<dbReference type="EMBL" id="ASRH01000032">
    <property type="protein sequence ID" value="EWG06388.1"/>
    <property type="molecule type" value="Genomic_DNA"/>
</dbReference>
<keyword evidence="1" id="KW-0808">Transferase</keyword>
<evidence type="ECO:0000313" key="4">
    <source>
        <dbReference type="Proteomes" id="UP000054284"/>
    </source>
</evidence>
<gene>
    <name evidence="3" type="ORF">ASUL_09824</name>
</gene>
<dbReference type="PANTHER" id="PTHR46401:SF2">
    <property type="entry name" value="GLYCOSYLTRANSFERASE WBBK-RELATED"/>
    <property type="match status" value="1"/>
</dbReference>
<keyword evidence="4" id="KW-1185">Reference proteome</keyword>
<proteinExistence type="predicted"/>
<evidence type="ECO:0000313" key="3">
    <source>
        <dbReference type="EMBL" id="EWG06388.1"/>
    </source>
</evidence>
<dbReference type="PANTHER" id="PTHR46401">
    <property type="entry name" value="GLYCOSYLTRANSFERASE WBBK-RELATED"/>
    <property type="match status" value="1"/>
</dbReference>
<dbReference type="AlphaFoldDB" id="W7KJH9"/>
<protein>
    <submittedName>
        <fullName evidence="3">Glycosyltransferase</fullName>
    </submittedName>
</protein>
<name>W7KJH9_9CREN</name>
<organism evidence="3 4">
    <name type="scientific">Candidatus Aramenus sulfurataquae</name>
    <dbReference type="NCBI Taxonomy" id="1326980"/>
    <lineage>
        <taxon>Archaea</taxon>
        <taxon>Thermoproteota</taxon>
        <taxon>Thermoprotei</taxon>
        <taxon>Sulfolobales</taxon>
        <taxon>Sulfolobaceae</taxon>
        <taxon>Candidatus Aramenus</taxon>
    </lineage>
</organism>
<sequence length="357" mass="41029">MNRKLTVVLRVLWNGGVARMAVEEARRLGKLLVLRESFHNYDLKDVDVEIVRRGHGKLTPLFWAITSIYAKGWGKEATVDLDLLLTKWRKIEAPALYHDQFAGIMGYLNKVFRGQDYALYIHETNLRVKGVKFFLPRTLDKEVISKAKVVFTNSKYNQQVLKEHGFSSVVVYPGCYPKERLSNERKPIVLAVSMWDKGRLPCWYGEVAKRLRKGKLIMAGSWAVKEEMERFQREYPEVEVTGRLTEEELNELYSQASIILRFGFNELGPGMGVIEGICNGLIPVVNDGIGSKELITNDVNGYVVKDFEEAAEKINYLLENQERLNKMRGELISLSKELSWDNHAKKVREELERVGML</sequence>
<dbReference type="InterPro" id="IPR001296">
    <property type="entry name" value="Glyco_trans_1"/>
</dbReference>
<feature type="domain" description="Glycosyl transferase family 1" evidence="2">
    <location>
        <begin position="211"/>
        <end position="328"/>
    </location>
</feature>
<dbReference type="GO" id="GO:0016757">
    <property type="term" value="F:glycosyltransferase activity"/>
    <property type="evidence" value="ECO:0007669"/>
    <property type="project" value="InterPro"/>
</dbReference>
<comment type="caution">
    <text evidence="3">The sequence shown here is derived from an EMBL/GenBank/DDBJ whole genome shotgun (WGS) entry which is preliminary data.</text>
</comment>
<evidence type="ECO:0000259" key="2">
    <source>
        <dbReference type="Pfam" id="PF00534"/>
    </source>
</evidence>
<evidence type="ECO:0000256" key="1">
    <source>
        <dbReference type="ARBA" id="ARBA00022679"/>
    </source>
</evidence>
<dbReference type="SUPFAM" id="SSF53756">
    <property type="entry name" value="UDP-Glycosyltransferase/glycogen phosphorylase"/>
    <property type="match status" value="1"/>
</dbReference>